<feature type="region of interest" description="Disordered" evidence="1">
    <location>
        <begin position="176"/>
        <end position="283"/>
    </location>
</feature>
<feature type="non-terminal residue" evidence="2">
    <location>
        <position position="316"/>
    </location>
</feature>
<feature type="compositionally biased region" description="Low complexity" evidence="1">
    <location>
        <begin position="260"/>
        <end position="277"/>
    </location>
</feature>
<comment type="caution">
    <text evidence="2">The sequence shown here is derived from an EMBL/GenBank/DDBJ whole genome shotgun (WGS) entry which is preliminary data.</text>
</comment>
<feature type="compositionally biased region" description="Polar residues" evidence="1">
    <location>
        <begin position="194"/>
        <end position="205"/>
    </location>
</feature>
<feature type="compositionally biased region" description="Low complexity" evidence="1">
    <location>
        <begin position="37"/>
        <end position="51"/>
    </location>
</feature>
<gene>
    <name evidence="2" type="ORF">MNOR_LOCUS25503</name>
</gene>
<sequence>MAATSNEGGFFGGRFRSALSSSNGILSGISSNISSRFSGFSSTSVPSQESSEAAVPDERAETPPLQLPPTPESSHPSLTMKEMIKETFKLENLREFRPTLEELMQSESSSEPSTLPTNTPESPKAGFRYHFNNFNKETSRRLTDVKSKAMRTFSNETTADGNPECAINVEFVGDAQQEPGDALTPGGGPECESTGLSSRSFNSIHSLHATGPDPYEKLRYKPDMIASSGTPSDTEGTGMGHSVSLDSSDSDPHKKLWIRSGSQASLQSWASSLSYDSQADDMNDPKEFMRKFVEDIFKAPHTIDVDIKARFGEQAQ</sequence>
<feature type="compositionally biased region" description="Low complexity" evidence="1">
    <location>
        <begin position="101"/>
        <end position="123"/>
    </location>
</feature>
<feature type="region of interest" description="Disordered" evidence="1">
    <location>
        <begin position="37"/>
        <end position="128"/>
    </location>
</feature>
<keyword evidence="3" id="KW-1185">Reference proteome</keyword>
<name>A0AAV2RL63_MEGNR</name>
<evidence type="ECO:0000313" key="3">
    <source>
        <dbReference type="Proteomes" id="UP001497623"/>
    </source>
</evidence>
<organism evidence="2 3">
    <name type="scientific">Meganyctiphanes norvegica</name>
    <name type="common">Northern krill</name>
    <name type="synonym">Thysanopoda norvegica</name>
    <dbReference type="NCBI Taxonomy" id="48144"/>
    <lineage>
        <taxon>Eukaryota</taxon>
        <taxon>Metazoa</taxon>
        <taxon>Ecdysozoa</taxon>
        <taxon>Arthropoda</taxon>
        <taxon>Crustacea</taxon>
        <taxon>Multicrustacea</taxon>
        <taxon>Malacostraca</taxon>
        <taxon>Eumalacostraca</taxon>
        <taxon>Eucarida</taxon>
        <taxon>Euphausiacea</taxon>
        <taxon>Euphausiidae</taxon>
        <taxon>Meganyctiphanes</taxon>
    </lineage>
</organism>
<dbReference type="AlphaFoldDB" id="A0AAV2RL63"/>
<evidence type="ECO:0000313" key="2">
    <source>
        <dbReference type="EMBL" id="CAL4126311.1"/>
    </source>
</evidence>
<evidence type="ECO:0000256" key="1">
    <source>
        <dbReference type="SAM" id="MobiDB-lite"/>
    </source>
</evidence>
<reference evidence="2 3" key="1">
    <citation type="submission" date="2024-05" db="EMBL/GenBank/DDBJ databases">
        <authorList>
            <person name="Wallberg A."/>
        </authorList>
    </citation>
    <scope>NUCLEOTIDE SEQUENCE [LARGE SCALE GENOMIC DNA]</scope>
</reference>
<dbReference type="EMBL" id="CAXKWB010024425">
    <property type="protein sequence ID" value="CAL4126311.1"/>
    <property type="molecule type" value="Genomic_DNA"/>
</dbReference>
<dbReference type="Proteomes" id="UP001497623">
    <property type="component" value="Unassembled WGS sequence"/>
</dbReference>
<protein>
    <submittedName>
        <fullName evidence="2">Uncharacterized protein</fullName>
    </submittedName>
</protein>
<accession>A0AAV2RL63</accession>
<proteinExistence type="predicted"/>
<feature type="compositionally biased region" description="Basic and acidic residues" evidence="1">
    <location>
        <begin position="82"/>
        <end position="100"/>
    </location>
</feature>